<proteinExistence type="predicted"/>
<dbReference type="Proteomes" id="UP001374579">
    <property type="component" value="Unassembled WGS sequence"/>
</dbReference>
<dbReference type="PROSITE" id="PS51257">
    <property type="entry name" value="PROKAR_LIPOPROTEIN"/>
    <property type="match status" value="1"/>
</dbReference>
<reference evidence="2 3" key="1">
    <citation type="submission" date="2024-02" db="EMBL/GenBank/DDBJ databases">
        <title>Chromosome-scale genome assembly of the rough periwinkle Littorina saxatilis.</title>
        <authorList>
            <person name="De Jode A."/>
            <person name="Faria R."/>
            <person name="Formenti G."/>
            <person name="Sims Y."/>
            <person name="Smith T.P."/>
            <person name="Tracey A."/>
            <person name="Wood J.M.D."/>
            <person name="Zagrodzka Z.B."/>
            <person name="Johannesson K."/>
            <person name="Butlin R.K."/>
            <person name="Leder E.H."/>
        </authorList>
    </citation>
    <scope>NUCLEOTIDE SEQUENCE [LARGE SCALE GENOMIC DNA]</scope>
    <source>
        <strain evidence="2">Snail1</strain>
        <tissue evidence="2">Muscle</tissue>
    </source>
</reference>
<evidence type="ECO:0000256" key="1">
    <source>
        <dbReference type="SAM" id="SignalP"/>
    </source>
</evidence>
<keyword evidence="1" id="KW-0732">Signal</keyword>
<feature type="chain" id="PRO_5042990470" evidence="1">
    <location>
        <begin position="20"/>
        <end position="224"/>
    </location>
</feature>
<comment type="caution">
    <text evidence="2">The sequence shown here is derived from an EMBL/GenBank/DDBJ whole genome shotgun (WGS) entry which is preliminary data.</text>
</comment>
<evidence type="ECO:0000313" key="3">
    <source>
        <dbReference type="Proteomes" id="UP001374579"/>
    </source>
</evidence>
<keyword evidence="3" id="KW-1185">Reference proteome</keyword>
<accession>A0AAN9ANQ3</accession>
<gene>
    <name evidence="2" type="ORF">V1264_010084</name>
</gene>
<protein>
    <submittedName>
        <fullName evidence="2">Uncharacterized protein</fullName>
    </submittedName>
</protein>
<dbReference type="EMBL" id="JBAMIC010000024">
    <property type="protein sequence ID" value="KAK7090267.1"/>
    <property type="molecule type" value="Genomic_DNA"/>
</dbReference>
<evidence type="ECO:0000313" key="2">
    <source>
        <dbReference type="EMBL" id="KAK7090267.1"/>
    </source>
</evidence>
<name>A0AAN9ANQ3_9CAEN</name>
<dbReference type="AlphaFoldDB" id="A0AAN9ANQ3"/>
<sequence length="224" mass="24700">MKVVIAVVVVVALVGSACAGPLQRTKRWSVHSAMREAAPGLTGLDLVDVLASAPDIRYTDWTKHLTAIKNSKFKACFITNLDPGFNLAEPEMEKITTEKVPDTVTSPQDVWYLRQKAGSYISPMCQQVDIYWLNAIAPPHPQGNKPAGELPQPIRVKANNSPLPITDRRAPPPVNVFRSQLASQNNVPKAPPPVSFYHQELANQNVPHIERVPQTPPPLALWKQ</sequence>
<feature type="signal peptide" evidence="1">
    <location>
        <begin position="1"/>
        <end position="19"/>
    </location>
</feature>
<organism evidence="2 3">
    <name type="scientific">Littorina saxatilis</name>
    <dbReference type="NCBI Taxonomy" id="31220"/>
    <lineage>
        <taxon>Eukaryota</taxon>
        <taxon>Metazoa</taxon>
        <taxon>Spiralia</taxon>
        <taxon>Lophotrochozoa</taxon>
        <taxon>Mollusca</taxon>
        <taxon>Gastropoda</taxon>
        <taxon>Caenogastropoda</taxon>
        <taxon>Littorinimorpha</taxon>
        <taxon>Littorinoidea</taxon>
        <taxon>Littorinidae</taxon>
        <taxon>Littorina</taxon>
    </lineage>
</organism>